<dbReference type="RefSeq" id="XP_006681236.1">
    <property type="nucleotide sequence ID" value="XM_006681173.1"/>
</dbReference>
<evidence type="ECO:0000313" key="2">
    <source>
        <dbReference type="Proteomes" id="UP000007241"/>
    </source>
</evidence>
<dbReference type="AlphaFoldDB" id="F4P9C5"/>
<name>F4P9C5_BATDJ</name>
<reference evidence="1 2" key="1">
    <citation type="submission" date="2009-12" db="EMBL/GenBank/DDBJ databases">
        <title>The draft genome of Batrachochytrium dendrobatidis.</title>
        <authorList>
            <consortium name="US DOE Joint Genome Institute (JGI-PGF)"/>
            <person name="Kuo A."/>
            <person name="Salamov A."/>
            <person name="Schmutz J."/>
            <person name="Lucas S."/>
            <person name="Pitluck S."/>
            <person name="Rosenblum E."/>
            <person name="Stajich J."/>
            <person name="Eisen M."/>
            <person name="Grigoriev I.V."/>
        </authorList>
    </citation>
    <scope>NUCLEOTIDE SEQUENCE [LARGE SCALE GENOMIC DNA]</scope>
    <source>
        <strain evidence="2">JAM81 / FGSC 10211</strain>
    </source>
</reference>
<evidence type="ECO:0000313" key="1">
    <source>
        <dbReference type="EMBL" id="EGF78199.1"/>
    </source>
</evidence>
<accession>F4P9C5</accession>
<dbReference type="GeneID" id="18244123"/>
<dbReference type="InParanoid" id="F4P9C5"/>
<protein>
    <submittedName>
        <fullName evidence="1">Uncharacterized protein</fullName>
    </submittedName>
</protein>
<dbReference type="HOGENOM" id="CLU_2573528_0_0_1"/>
<sequence length="81" mass="8638">MPICLVASCTTDGPIMFDIADCESQYNVVGPSCLKPNSPSRSRRNNNSRDADSAAVYSASIVDTATHVCFDDLHDTSALPT</sequence>
<dbReference type="Proteomes" id="UP000007241">
    <property type="component" value="Unassembled WGS sequence"/>
</dbReference>
<keyword evidence="2" id="KW-1185">Reference proteome</keyword>
<proteinExistence type="predicted"/>
<organism evidence="1 2">
    <name type="scientific">Batrachochytrium dendrobatidis (strain JAM81 / FGSC 10211)</name>
    <name type="common">Frog chytrid fungus</name>
    <dbReference type="NCBI Taxonomy" id="684364"/>
    <lineage>
        <taxon>Eukaryota</taxon>
        <taxon>Fungi</taxon>
        <taxon>Fungi incertae sedis</taxon>
        <taxon>Chytridiomycota</taxon>
        <taxon>Chytridiomycota incertae sedis</taxon>
        <taxon>Chytridiomycetes</taxon>
        <taxon>Rhizophydiales</taxon>
        <taxon>Rhizophydiales incertae sedis</taxon>
        <taxon>Batrachochytrium</taxon>
    </lineage>
</organism>
<dbReference type="EMBL" id="GL882889">
    <property type="protein sequence ID" value="EGF78199.1"/>
    <property type="molecule type" value="Genomic_DNA"/>
</dbReference>
<gene>
    <name evidence="1" type="ORF">BATDEDRAFT_91050</name>
</gene>